<evidence type="ECO:0000256" key="2">
    <source>
        <dbReference type="ARBA" id="ARBA00022670"/>
    </source>
</evidence>
<keyword evidence="8" id="KW-0472">Membrane</keyword>
<evidence type="ECO:0000313" key="13">
    <source>
        <dbReference type="Proteomes" id="UP000582213"/>
    </source>
</evidence>
<dbReference type="Proteomes" id="UP000582213">
    <property type="component" value="Unassembled WGS sequence"/>
</dbReference>
<evidence type="ECO:0000313" key="12">
    <source>
        <dbReference type="Proteomes" id="UP000427373"/>
    </source>
</evidence>
<evidence type="ECO:0000256" key="8">
    <source>
        <dbReference type="SAM" id="Phobius"/>
    </source>
</evidence>
<sequence>MWSLLFLILIISSSLALPLYLQPQVSSQIPSNQLVNVAIVLPPKNLGLLQIYVQQHKIVNQSQLISLFIPNATINKIVSILKYNGINPQVTLNVISFQAKAGVIEKLFNGEFVTTTILGKKIYYFVSEGSYSFPGIVLATNLTSLFLSKPNNLINITQAVAYNMVTPTEIQKAYNITYLLNKGINGSGVNIGILDFDGDPYIYQQLQDFDSIYGLPNPPLFKIVPIGPYNPNDGIASGWALEISLDVEYAHAAAPDAGIILYVANPSISIPQAIAYIDQQDEVNVVSQSWGIPEIYFLLGLLPMSYLQAMIYEYWLGEAEGITFIAASGDAGGNGYNFFLSPLGSTIVPSSIPYVLSVGGSTLYIAGNESYQTAWSGESIFGSTTGGYSAIFPAPPYQGLKGYRITPDIVADANPYSGVPIVYYYNTTYLVGGTSLATPIVAGIIALANQVHGRLGFINPLIYALNGTKAIVPINVGYNTPYEANESLNPVTGLGYINAGYFVNLLKKPSISLSLAVQNTTYLPNQEIQVVAYLKGISSYPSSITAYVYNGTSIVSSFPLIYNGSAYVGKISISKSGVYEIYASYDNTYGFTYIIVGYQAVFIFPIVAIYPVPTSIPVLVMITYPNGTLVSSYNSTTLLVYKENQIDGSLSQVTSARLNNLPVINISQLGISIKFKSGILEGYVNLTSSKFGGVYVLSVNNTIGLDEIVLGMYVVPAVIPNSFTEPTSIYTGENITIEVLVESLGLPNITVSFIKDGKVYYSTQINSILYNGAPYYIAQISVPNLPPGYYTIEAYADYSNGSYMTYGTGYTQIYVSSQKLILNASISSVAFENSSVIVKAKIYYPNGTPVEFGIFSAIFVPSYLMGQLDNLEISYSVSLSYKNGEWIGNFTIPEGSYDNSGLTIDELAGVWNVYLVGISSNGIPLPFNSSLNYNTLNIEPTFTGLSFLVLPYNYVPQFNGNYAYHIYTPKAIIENKTVILIDSIIENLTAINSVIYSYNTQIYHATLINSKLENITKISANVQNVEVVNSTNITSPIITSTESNTTVSLLNYGYAFIIEFIIAIVINAIVITLFVITDRNKR</sequence>
<dbReference type="Gene3D" id="3.40.50.200">
    <property type="entry name" value="Peptidase S8/S53 domain"/>
    <property type="match status" value="1"/>
</dbReference>
<dbReference type="OrthoDB" id="56693at2157"/>
<dbReference type="InterPro" id="IPR000209">
    <property type="entry name" value="Peptidase_S8/S53_dom"/>
</dbReference>
<dbReference type="CDD" id="cd04056">
    <property type="entry name" value="Peptidases_S53"/>
    <property type="match status" value="1"/>
</dbReference>
<dbReference type="PANTHER" id="PTHR14218">
    <property type="entry name" value="PROTEASE S8 TRIPEPTIDYL PEPTIDASE I CLN2"/>
    <property type="match status" value="1"/>
</dbReference>
<dbReference type="PROSITE" id="PS51695">
    <property type="entry name" value="SEDOLISIN"/>
    <property type="match status" value="1"/>
</dbReference>
<accession>A0A650CJ32</accession>
<evidence type="ECO:0000256" key="1">
    <source>
        <dbReference type="ARBA" id="ARBA00001913"/>
    </source>
</evidence>
<keyword evidence="7" id="KW-0865">Zymogen</keyword>
<keyword evidence="3" id="KW-0479">Metal-binding</keyword>
<dbReference type="SUPFAM" id="SSF48726">
    <property type="entry name" value="Immunoglobulin"/>
    <property type="match status" value="1"/>
</dbReference>
<name>A0A650CJ32_SULOH</name>
<organism evidence="11 12">
    <name type="scientific">Sulfurisphaera ohwakuensis</name>
    <dbReference type="NCBI Taxonomy" id="69656"/>
    <lineage>
        <taxon>Archaea</taxon>
        <taxon>Thermoproteota</taxon>
        <taxon>Thermoprotei</taxon>
        <taxon>Sulfolobales</taxon>
        <taxon>Sulfolobaceae</taxon>
        <taxon>Sulfurisphaera</taxon>
    </lineage>
</organism>
<keyword evidence="2 10" id="KW-0645">Protease</keyword>
<keyword evidence="4" id="KW-0378">Hydrolase</keyword>
<dbReference type="Proteomes" id="UP000427373">
    <property type="component" value="Chromosome"/>
</dbReference>
<keyword evidence="8" id="KW-0812">Transmembrane</keyword>
<feature type="domain" description="Peptidase S53" evidence="9">
    <location>
        <begin position="164"/>
        <end position="509"/>
    </location>
</feature>
<evidence type="ECO:0000256" key="3">
    <source>
        <dbReference type="ARBA" id="ARBA00022723"/>
    </source>
</evidence>
<evidence type="ECO:0000256" key="4">
    <source>
        <dbReference type="ARBA" id="ARBA00022801"/>
    </source>
</evidence>
<evidence type="ECO:0000256" key="6">
    <source>
        <dbReference type="ARBA" id="ARBA00022837"/>
    </source>
</evidence>
<dbReference type="Pfam" id="PF00082">
    <property type="entry name" value="Peptidase_S8"/>
    <property type="match status" value="1"/>
</dbReference>
<evidence type="ECO:0000256" key="7">
    <source>
        <dbReference type="ARBA" id="ARBA00023145"/>
    </source>
</evidence>
<keyword evidence="12" id="KW-1185">Reference proteome</keyword>
<dbReference type="InterPro" id="IPR036179">
    <property type="entry name" value="Ig-like_dom_sf"/>
</dbReference>
<evidence type="ECO:0000256" key="5">
    <source>
        <dbReference type="ARBA" id="ARBA00022825"/>
    </source>
</evidence>
<evidence type="ECO:0000313" key="11">
    <source>
        <dbReference type="EMBL" id="QGR17793.1"/>
    </source>
</evidence>
<dbReference type="PIRSF" id="PIRSF032623">
    <property type="entry name" value="Peptidase_SSO2181_prd"/>
    <property type="match status" value="1"/>
</dbReference>
<dbReference type="InterPro" id="IPR050819">
    <property type="entry name" value="Tripeptidyl-peptidase_I"/>
</dbReference>
<evidence type="ECO:0000313" key="10">
    <source>
        <dbReference type="EMBL" id="MBB5253487.1"/>
    </source>
</evidence>
<dbReference type="GO" id="GO:0046872">
    <property type="term" value="F:metal ion binding"/>
    <property type="evidence" value="ECO:0007669"/>
    <property type="project" value="UniProtKB-KW"/>
</dbReference>
<dbReference type="SUPFAM" id="SSF54897">
    <property type="entry name" value="Protease propeptides/inhibitors"/>
    <property type="match status" value="1"/>
</dbReference>
<protein>
    <submittedName>
        <fullName evidence="10">Subtilase family serine protease</fullName>
    </submittedName>
</protein>
<dbReference type="GeneID" id="42801949"/>
<dbReference type="SMART" id="SM00944">
    <property type="entry name" value="Pro-kuma_activ"/>
    <property type="match status" value="1"/>
</dbReference>
<reference evidence="10 13" key="2">
    <citation type="submission" date="2020-08" db="EMBL/GenBank/DDBJ databases">
        <title>Genomic Encyclopedia of Type Strains, Phase IV (KMG-IV): sequencing the most valuable type-strain genomes for metagenomic binning, comparative biology and taxonomic classification.</title>
        <authorList>
            <person name="Goeker M."/>
        </authorList>
    </citation>
    <scope>NUCLEOTIDE SEQUENCE [LARGE SCALE GENOMIC DNA]</scope>
    <source>
        <strain evidence="10 13">DSM 12421</strain>
    </source>
</reference>
<dbReference type="InterPro" id="IPR023828">
    <property type="entry name" value="Peptidase_S8_Ser-AS"/>
</dbReference>
<dbReference type="PROSITE" id="PS00138">
    <property type="entry name" value="SUBTILASE_SER"/>
    <property type="match status" value="1"/>
</dbReference>
<gene>
    <name evidence="11" type="ORF">D1869_11855</name>
    <name evidence="10" type="ORF">HNQ62_001248</name>
</gene>
<dbReference type="GO" id="GO:0006508">
    <property type="term" value="P:proteolysis"/>
    <property type="evidence" value="ECO:0007669"/>
    <property type="project" value="UniProtKB-KW"/>
</dbReference>
<dbReference type="InterPro" id="IPR036852">
    <property type="entry name" value="Peptidase_S8/S53_dom_sf"/>
</dbReference>
<dbReference type="EMBL" id="CP045484">
    <property type="protein sequence ID" value="QGR17793.1"/>
    <property type="molecule type" value="Genomic_DNA"/>
</dbReference>
<dbReference type="Pfam" id="PF09286">
    <property type="entry name" value="Pro-kuma_activ"/>
    <property type="match status" value="1"/>
</dbReference>
<evidence type="ECO:0000259" key="9">
    <source>
        <dbReference type="PROSITE" id="PS51695"/>
    </source>
</evidence>
<reference evidence="11 12" key="1">
    <citation type="submission" date="2019-10" db="EMBL/GenBank/DDBJ databases">
        <title>Genome Sequences from Six Type Strain Members of the Archaeal Family Sulfolobaceae: Acidianus ambivalens, Acidianus infernus, Metallosphaera prunae, Stygiolobus azoricus, Sulfolobus metallicus, and Sulfurisphaera ohwakuensis.</title>
        <authorList>
            <person name="Counts J.A."/>
            <person name="Kelly R.M."/>
        </authorList>
    </citation>
    <scope>NUCLEOTIDE SEQUENCE [LARGE SCALE GENOMIC DNA]</scope>
    <source>
        <strain evidence="11 12">TA-1</strain>
    </source>
</reference>
<keyword evidence="8" id="KW-1133">Transmembrane helix</keyword>
<dbReference type="EMBL" id="JACHFY010000004">
    <property type="protein sequence ID" value="MBB5253487.1"/>
    <property type="molecule type" value="Genomic_DNA"/>
</dbReference>
<keyword evidence="6" id="KW-0106">Calcium</keyword>
<dbReference type="InterPro" id="IPR017001">
    <property type="entry name" value="Pept_S53_physarolisin-II_arc"/>
</dbReference>
<comment type="cofactor">
    <cofactor evidence="1">
        <name>Ca(2+)</name>
        <dbReference type="ChEBI" id="CHEBI:29108"/>
    </cofactor>
</comment>
<dbReference type="AlphaFoldDB" id="A0A650CJ32"/>
<dbReference type="GO" id="GO:0008240">
    <property type="term" value="F:tripeptidyl-peptidase activity"/>
    <property type="evidence" value="ECO:0007669"/>
    <property type="project" value="TreeGrafter"/>
</dbReference>
<dbReference type="RefSeq" id="WP_156015247.1">
    <property type="nucleotide sequence ID" value="NZ_CP045484.1"/>
</dbReference>
<dbReference type="InterPro" id="IPR015366">
    <property type="entry name" value="S53_propep"/>
</dbReference>
<dbReference type="PANTHER" id="PTHR14218:SF15">
    <property type="entry name" value="TRIPEPTIDYL-PEPTIDASE 1"/>
    <property type="match status" value="1"/>
</dbReference>
<dbReference type="InterPro" id="IPR030400">
    <property type="entry name" value="Sedolisin_dom"/>
</dbReference>
<keyword evidence="5" id="KW-0720">Serine protease</keyword>
<dbReference type="GO" id="GO:0004252">
    <property type="term" value="F:serine-type endopeptidase activity"/>
    <property type="evidence" value="ECO:0007669"/>
    <property type="project" value="InterPro"/>
</dbReference>
<feature type="transmembrane region" description="Helical" evidence="8">
    <location>
        <begin position="1052"/>
        <end position="1076"/>
    </location>
</feature>
<proteinExistence type="predicted"/>
<dbReference type="SUPFAM" id="SSF52743">
    <property type="entry name" value="Subtilisin-like"/>
    <property type="match status" value="1"/>
</dbReference>
<dbReference type="KEGG" id="soh:D1869_11855"/>